<organism evidence="6 7">
    <name type="scientific">Pseudopithomyces chartarum</name>
    <dbReference type="NCBI Taxonomy" id="1892770"/>
    <lineage>
        <taxon>Eukaryota</taxon>
        <taxon>Fungi</taxon>
        <taxon>Dikarya</taxon>
        <taxon>Ascomycota</taxon>
        <taxon>Pezizomycotina</taxon>
        <taxon>Dothideomycetes</taxon>
        <taxon>Pleosporomycetidae</taxon>
        <taxon>Pleosporales</taxon>
        <taxon>Massarineae</taxon>
        <taxon>Didymosphaeriaceae</taxon>
        <taxon>Pseudopithomyces</taxon>
    </lineage>
</organism>
<keyword evidence="7" id="KW-1185">Reference proteome</keyword>
<dbReference type="SUPFAM" id="SSF48056">
    <property type="entry name" value="Di-copper centre-containing domain"/>
    <property type="match status" value="1"/>
</dbReference>
<evidence type="ECO:0000256" key="2">
    <source>
        <dbReference type="ARBA" id="ARBA00023002"/>
    </source>
</evidence>
<dbReference type="PANTHER" id="PTHR11474:SF125">
    <property type="entry name" value="N-ACETYL-6-HYDROXYTRYPTOPHAN OXIDASE IVOB-RELATED"/>
    <property type="match status" value="1"/>
</dbReference>
<evidence type="ECO:0000259" key="5">
    <source>
        <dbReference type="PROSITE" id="PS00498"/>
    </source>
</evidence>
<dbReference type="PROSITE" id="PS00497">
    <property type="entry name" value="TYROSINASE_1"/>
    <property type="match status" value="1"/>
</dbReference>
<comment type="caution">
    <text evidence="6">The sequence shown here is derived from an EMBL/GenBank/DDBJ whole genome shotgun (WGS) entry which is preliminary data.</text>
</comment>
<dbReference type="GO" id="GO:0046872">
    <property type="term" value="F:metal ion binding"/>
    <property type="evidence" value="ECO:0007669"/>
    <property type="project" value="UniProtKB-KW"/>
</dbReference>
<protein>
    <recommendedName>
        <fullName evidence="4 5">Tyrosinase copper-binding domain-containing protein</fullName>
    </recommendedName>
</protein>
<dbReference type="InterPro" id="IPR050316">
    <property type="entry name" value="Tyrosinase/Hemocyanin"/>
</dbReference>
<evidence type="ECO:0000256" key="1">
    <source>
        <dbReference type="ARBA" id="ARBA00022723"/>
    </source>
</evidence>
<reference evidence="6 7" key="1">
    <citation type="submission" date="2021-02" db="EMBL/GenBank/DDBJ databases">
        <title>Genome assembly of Pseudopithomyces chartarum.</title>
        <authorList>
            <person name="Jauregui R."/>
            <person name="Singh J."/>
            <person name="Voisey C."/>
        </authorList>
    </citation>
    <scope>NUCLEOTIDE SEQUENCE [LARGE SCALE GENOMIC DNA]</scope>
    <source>
        <strain evidence="6 7">AGR01</strain>
    </source>
</reference>
<evidence type="ECO:0000256" key="3">
    <source>
        <dbReference type="SAM" id="SignalP"/>
    </source>
</evidence>
<keyword evidence="2" id="KW-0560">Oxidoreductase</keyword>
<dbReference type="Gene3D" id="1.10.1280.10">
    <property type="entry name" value="Di-copper center containing domain from catechol oxidase"/>
    <property type="match status" value="1"/>
</dbReference>
<feature type="signal peptide" evidence="3">
    <location>
        <begin position="1"/>
        <end position="28"/>
    </location>
</feature>
<dbReference type="Proteomes" id="UP001280581">
    <property type="component" value="Unassembled WGS sequence"/>
</dbReference>
<dbReference type="PROSITE" id="PS00498">
    <property type="entry name" value="TYROSINASE_2"/>
    <property type="match status" value="1"/>
</dbReference>
<sequence length="379" mass="42371">MRTIHSGISLFAILLSFGTFSACTTAHALPSGHPDVTKRTTCNESNMRIRKEWSAFTPAERTNYTTSVKCLMQLPPKTPKWFAPGVTSRYDDFTAAHINNTLLIHVNGVFLGWHRHFVHLYEKALIEECGYKGAVPYWNWPWWADDLPGSQLFDGSATSLGGDGYWNASMPPVKNGNYTFPRGNGGGCIKSGPFANISTGFRVFQYGEILKAVMPEDALNYAPHCIYRDLNSAITAPNHQPGIVNELISAPTIRAFQKLMDGRIDGTNRLSPHSGGHWSMGTSMLDQFASPSDPAFFSHHGMIDNMWAQWQKKDPANRTFALDGTITTLNNPPSANATVDTLVYFAFLDKPRRLGEVMDTQSEEYCYRYEYDQNATKPY</sequence>
<name>A0AAN6M5F6_9PLEO</name>
<proteinExistence type="predicted"/>
<keyword evidence="3" id="KW-0732">Signal</keyword>
<accession>A0AAN6M5F6</accession>
<dbReference type="InterPro" id="IPR008922">
    <property type="entry name" value="Di-copper_centre_dom_sf"/>
</dbReference>
<feature type="domain" description="Tyrosinase copper-binding" evidence="5">
    <location>
        <begin position="293"/>
        <end position="304"/>
    </location>
</feature>
<dbReference type="EMBL" id="WVTA01000003">
    <property type="protein sequence ID" value="KAK3215262.1"/>
    <property type="molecule type" value="Genomic_DNA"/>
</dbReference>
<dbReference type="PRINTS" id="PR00092">
    <property type="entry name" value="TYROSINASE"/>
</dbReference>
<dbReference type="Pfam" id="PF00264">
    <property type="entry name" value="Tyrosinase"/>
    <property type="match status" value="1"/>
</dbReference>
<evidence type="ECO:0000259" key="4">
    <source>
        <dbReference type="PROSITE" id="PS00497"/>
    </source>
</evidence>
<keyword evidence="1" id="KW-0479">Metal-binding</keyword>
<dbReference type="PANTHER" id="PTHR11474">
    <property type="entry name" value="TYROSINASE FAMILY MEMBER"/>
    <property type="match status" value="1"/>
</dbReference>
<dbReference type="GO" id="GO:0016491">
    <property type="term" value="F:oxidoreductase activity"/>
    <property type="evidence" value="ECO:0007669"/>
    <property type="project" value="UniProtKB-KW"/>
</dbReference>
<evidence type="ECO:0000313" key="6">
    <source>
        <dbReference type="EMBL" id="KAK3215262.1"/>
    </source>
</evidence>
<gene>
    <name evidence="6" type="ORF">GRF29_19g2729147</name>
</gene>
<feature type="domain" description="Tyrosinase copper-binding" evidence="4">
    <location>
        <begin position="105"/>
        <end position="122"/>
    </location>
</feature>
<evidence type="ECO:0000313" key="7">
    <source>
        <dbReference type="Proteomes" id="UP001280581"/>
    </source>
</evidence>
<dbReference type="AlphaFoldDB" id="A0AAN6M5F6"/>
<dbReference type="PROSITE" id="PS51257">
    <property type="entry name" value="PROKAR_LIPOPROTEIN"/>
    <property type="match status" value="1"/>
</dbReference>
<dbReference type="InterPro" id="IPR002227">
    <property type="entry name" value="Tyrosinase_Cu-bd"/>
</dbReference>
<feature type="chain" id="PRO_5042885676" description="Tyrosinase copper-binding domain-containing protein" evidence="3">
    <location>
        <begin position="29"/>
        <end position="379"/>
    </location>
</feature>